<name>A4BPD2_9GAMM</name>
<feature type="transmembrane region" description="Helical" evidence="5">
    <location>
        <begin position="33"/>
        <end position="58"/>
    </location>
</feature>
<evidence type="ECO:0000256" key="5">
    <source>
        <dbReference type="SAM" id="Phobius"/>
    </source>
</evidence>
<keyword evidence="3 5" id="KW-1133">Transmembrane helix</keyword>
<feature type="domain" description="STAS" evidence="6">
    <location>
        <begin position="462"/>
        <end position="575"/>
    </location>
</feature>
<dbReference type="STRING" id="314278.NB231_11874"/>
<dbReference type="Pfam" id="PF01740">
    <property type="entry name" value="STAS"/>
    <property type="match status" value="1"/>
</dbReference>
<evidence type="ECO:0000259" key="6">
    <source>
        <dbReference type="PROSITE" id="PS50801"/>
    </source>
</evidence>
<keyword evidence="4 5" id="KW-0472">Membrane</keyword>
<feature type="transmembrane region" description="Helical" evidence="5">
    <location>
        <begin position="70"/>
        <end position="95"/>
    </location>
</feature>
<comment type="caution">
    <text evidence="7">The sequence shown here is derived from an EMBL/GenBank/DDBJ whole genome shotgun (WGS) entry which is preliminary data.</text>
</comment>
<feature type="transmembrane region" description="Helical" evidence="5">
    <location>
        <begin position="224"/>
        <end position="244"/>
    </location>
</feature>
<dbReference type="InterPro" id="IPR001902">
    <property type="entry name" value="SLC26A/SulP_fam"/>
</dbReference>
<feature type="transmembrane region" description="Helical" evidence="5">
    <location>
        <begin position="378"/>
        <end position="396"/>
    </location>
</feature>
<keyword evidence="2 5" id="KW-0812">Transmembrane</keyword>
<dbReference type="GO" id="GO:0016020">
    <property type="term" value="C:membrane"/>
    <property type="evidence" value="ECO:0007669"/>
    <property type="project" value="UniProtKB-SubCell"/>
</dbReference>
<feature type="transmembrane region" description="Helical" evidence="5">
    <location>
        <begin position="408"/>
        <end position="439"/>
    </location>
</feature>
<sequence>MSGGARAWQILPRLLPLLGQLRAAGRSAWADDLIAGIIMAVLLVPQSMAYAVLAGLPPEMGLYASITPPLAYALFGTSRVLGVGPVAVLALMVASALNDYSAGDRQLWLSGAVILAAEGGLFLSLLGAFRLGVLVNFISHPVLSGFTSGAAMLIITSQINHLLGIDLARGDVFETLQALISHFGELHVPTLTFGLVALIVLLAGRSPLRRLLQRVGMAARSAMLIVRTIPLVVVILATLAAALLNVESTYGLAVVGTVPARLPVPSLGFLSAPGWHALLPSAVLIALVGYVESVSLAKVLAARRRQKVDVNRELIALGLSNLAAAAAGTMPVAGGFSRSVVNFDVGARTQLAGIITAGLIGVVALFFTGWFYYLPDAVLAAIIVVAVAQLIDVAGARRVWAYDRADGAALAVTCVAVLGLGIELGLLMGIVLSLALYLWRTGHPHIVVVGRLPGTEHFRNVNRYVAQTNPRVLAVRIDESIYFANAAQVEDFITRHLAAAPDTQELLLVMAAVNYIDASGLEMLEHLEEGLAYAGIVLYLAEVKGPVQDRLRHTRLGQRVAERTYLTTGQAFDAFANAGRSKRLNGVDP</sequence>
<dbReference type="InterPro" id="IPR011547">
    <property type="entry name" value="SLC26A/SulP_dom"/>
</dbReference>
<evidence type="ECO:0000313" key="7">
    <source>
        <dbReference type="EMBL" id="EAR22433.1"/>
    </source>
</evidence>
<dbReference type="CDD" id="cd07042">
    <property type="entry name" value="STAS_SulP_like_sulfate_transporter"/>
    <property type="match status" value="1"/>
</dbReference>
<feature type="transmembrane region" description="Helical" evidence="5">
    <location>
        <begin position="275"/>
        <end position="297"/>
    </location>
</feature>
<evidence type="ECO:0000256" key="2">
    <source>
        <dbReference type="ARBA" id="ARBA00022692"/>
    </source>
</evidence>
<comment type="subcellular location">
    <subcellularLocation>
        <location evidence="1">Membrane</location>
        <topology evidence="1">Multi-pass membrane protein</topology>
    </subcellularLocation>
</comment>
<dbReference type="InterPro" id="IPR002645">
    <property type="entry name" value="STAS_dom"/>
</dbReference>
<organism evidence="7 8">
    <name type="scientific">Nitrococcus mobilis Nb-231</name>
    <dbReference type="NCBI Taxonomy" id="314278"/>
    <lineage>
        <taxon>Bacteria</taxon>
        <taxon>Pseudomonadati</taxon>
        <taxon>Pseudomonadota</taxon>
        <taxon>Gammaproteobacteria</taxon>
        <taxon>Chromatiales</taxon>
        <taxon>Ectothiorhodospiraceae</taxon>
        <taxon>Nitrococcus</taxon>
    </lineage>
</organism>
<dbReference type="Proteomes" id="UP000003374">
    <property type="component" value="Unassembled WGS sequence"/>
</dbReference>
<evidence type="ECO:0000256" key="1">
    <source>
        <dbReference type="ARBA" id="ARBA00004141"/>
    </source>
</evidence>
<dbReference type="EMBL" id="AAOF01000003">
    <property type="protein sequence ID" value="EAR22433.1"/>
    <property type="molecule type" value="Genomic_DNA"/>
</dbReference>
<feature type="transmembrane region" description="Helical" evidence="5">
    <location>
        <begin position="141"/>
        <end position="159"/>
    </location>
</feature>
<dbReference type="eggNOG" id="COG0659">
    <property type="taxonomic scope" value="Bacteria"/>
</dbReference>
<dbReference type="NCBIfam" id="TIGR00815">
    <property type="entry name" value="sulP"/>
    <property type="match status" value="1"/>
</dbReference>
<reference evidence="7 8" key="1">
    <citation type="submission" date="2006-02" db="EMBL/GenBank/DDBJ databases">
        <authorList>
            <person name="Waterbury J."/>
            <person name="Ferriera S."/>
            <person name="Johnson J."/>
            <person name="Kravitz S."/>
            <person name="Halpern A."/>
            <person name="Remington K."/>
            <person name="Beeson K."/>
            <person name="Tran B."/>
            <person name="Rogers Y.-H."/>
            <person name="Friedman R."/>
            <person name="Venter J.C."/>
        </authorList>
    </citation>
    <scope>NUCLEOTIDE SEQUENCE [LARGE SCALE GENOMIC DNA]</scope>
    <source>
        <strain evidence="7 8">Nb-231</strain>
    </source>
</reference>
<dbReference type="AlphaFoldDB" id="A4BPD2"/>
<evidence type="ECO:0000256" key="3">
    <source>
        <dbReference type="ARBA" id="ARBA00022989"/>
    </source>
</evidence>
<evidence type="ECO:0000313" key="8">
    <source>
        <dbReference type="Proteomes" id="UP000003374"/>
    </source>
</evidence>
<dbReference type="GO" id="GO:0055085">
    <property type="term" value="P:transmembrane transport"/>
    <property type="evidence" value="ECO:0007669"/>
    <property type="project" value="InterPro"/>
</dbReference>
<feature type="transmembrane region" description="Helical" evidence="5">
    <location>
        <begin position="351"/>
        <end position="372"/>
    </location>
</feature>
<proteinExistence type="predicted"/>
<accession>A4BPD2</accession>
<evidence type="ECO:0000256" key="4">
    <source>
        <dbReference type="ARBA" id="ARBA00023136"/>
    </source>
</evidence>
<dbReference type="HOGENOM" id="CLU_003182_13_2_6"/>
<dbReference type="Pfam" id="PF00916">
    <property type="entry name" value="Sulfate_transp"/>
    <property type="match status" value="1"/>
</dbReference>
<feature type="transmembrane region" description="Helical" evidence="5">
    <location>
        <begin position="179"/>
        <end position="203"/>
    </location>
</feature>
<protein>
    <submittedName>
        <fullName evidence="7">Sulfate permease</fullName>
    </submittedName>
</protein>
<dbReference type="PANTHER" id="PTHR11814">
    <property type="entry name" value="SULFATE TRANSPORTER"/>
    <property type="match status" value="1"/>
</dbReference>
<dbReference type="SUPFAM" id="SSF52091">
    <property type="entry name" value="SpoIIaa-like"/>
    <property type="match status" value="1"/>
</dbReference>
<gene>
    <name evidence="7" type="ORF">NB231_11874</name>
</gene>
<dbReference type="OrthoDB" id="9769739at2"/>
<dbReference type="Gene3D" id="3.30.750.24">
    <property type="entry name" value="STAS domain"/>
    <property type="match status" value="1"/>
</dbReference>
<dbReference type="PROSITE" id="PS50801">
    <property type="entry name" value="STAS"/>
    <property type="match status" value="1"/>
</dbReference>
<dbReference type="RefSeq" id="WP_005002792.1">
    <property type="nucleotide sequence ID" value="NZ_CH672427.1"/>
</dbReference>
<keyword evidence="8" id="KW-1185">Reference proteome</keyword>
<feature type="transmembrane region" description="Helical" evidence="5">
    <location>
        <begin position="107"/>
        <end position="129"/>
    </location>
</feature>
<dbReference type="InterPro" id="IPR036513">
    <property type="entry name" value="STAS_dom_sf"/>
</dbReference>